<evidence type="ECO:0000313" key="3">
    <source>
        <dbReference type="Proteomes" id="UP000604273"/>
    </source>
</evidence>
<sequence>MSTLIADSAATILTKFGTSVAGAAGSWVFKQGLDALTGGSDTTKLKEAIAQVAQQVQQVDKDVQKLSQQLLDDMVTLRTDELNSPMEQITAYYDDITDIVNTALALPATLSASDRSTATAPIQAHLEDRLKARANDVPGLLDTINGYLTETGDATGCAFLQQVAQKTLDDSKDYLGFYGRSKAIVMQYWVVVAKGISLLQMAFDTPNVGFIEGAGEIQRQTDNLQNQEQVFRTTLGIQTVTLAEKTLRSGNPILLAVNLCDNIGQRLEWLTYADFDPRLWITGSTDYIDSGPTLWWIEFPMDVIFNDFDPNGNHTCRLRENATNNLVVINDSDIVVTEIPDSEKATYPSKWYIKPVSPGLDRFSFQFQSDNPDYDGAYMVRVAWGGGNLTTDWSLVTQETADSGQPGMISVGKENHFFISLPNMPLDSLAPELLSLVLQNINSPRGLHNLIAASPACLRVFLQTPYLILSAVLRNTLPSGTIKHYLAASQAPLCKTRDEILSFLDEYFIASSSFEFPANKTGLVSLCQLYHRIDYLINLFLQQIQELGFDESILAPSLSESTRLHRAFLRYEIYCSVFATHGLEPWMDSSLFYEFSGAEQFDLFLRQLTPWEVEEMACVQVYFALVTGEHIAQLEEQLIEAVKNAPGLVWPSYPGSRPGEEAEKKEEEEEDDLMEFKDLDLTNLLLFSQDGIYSSPDSIKHMTSLGLDFLYVLCKSEGRRSELIRLNSPNAREFLPEALNYSPARAPEDQGQGIFAEETDLPDDPLCENLDFILFGKNDNMRTAYLPIDPGGSHRSILRRLGYVFWDSWRIQSPQMSHRLRAVEKMTYDEIHELFNRPWRKGAEARLQGVKLPRDQFEKIEREFGYIEDPEESLEHDEDLEELE</sequence>
<proteinExistence type="predicted"/>
<evidence type="ECO:0000313" key="2">
    <source>
        <dbReference type="EMBL" id="KAF4955763.1"/>
    </source>
</evidence>
<keyword evidence="3" id="KW-1185">Reference proteome</keyword>
<evidence type="ECO:0000256" key="1">
    <source>
        <dbReference type="SAM" id="MobiDB-lite"/>
    </source>
</evidence>
<reference evidence="2" key="2">
    <citation type="submission" date="2020-05" db="EMBL/GenBank/DDBJ databases">
        <authorList>
            <person name="Kim H.-S."/>
            <person name="Proctor R.H."/>
            <person name="Brown D.W."/>
        </authorList>
    </citation>
    <scope>NUCLEOTIDE SEQUENCE</scope>
    <source>
        <strain evidence="2">NRRL 45417</strain>
    </source>
</reference>
<accession>A0A8H4TDA8</accession>
<protein>
    <submittedName>
        <fullName evidence="2">Uncharacterized protein</fullName>
    </submittedName>
</protein>
<dbReference type="OrthoDB" id="5304511at2759"/>
<dbReference type="EMBL" id="JABFAI010000094">
    <property type="protein sequence ID" value="KAF4955763.1"/>
    <property type="molecule type" value="Genomic_DNA"/>
</dbReference>
<dbReference type="AlphaFoldDB" id="A0A8H4TDA8"/>
<comment type="caution">
    <text evidence="2">The sequence shown here is derived from an EMBL/GenBank/DDBJ whole genome shotgun (WGS) entry which is preliminary data.</text>
</comment>
<gene>
    <name evidence="2" type="ORF">FGADI_4334</name>
</gene>
<feature type="region of interest" description="Disordered" evidence="1">
    <location>
        <begin position="652"/>
        <end position="671"/>
    </location>
</feature>
<dbReference type="Proteomes" id="UP000604273">
    <property type="component" value="Unassembled WGS sequence"/>
</dbReference>
<name>A0A8H4TDA8_9HYPO</name>
<reference evidence="2" key="1">
    <citation type="journal article" date="2020" name="BMC Genomics">
        <title>Correction to: Identification and distribution of gene clusters required for synthesis of sphingolipid metabolism inhibitors in diverse species of the filamentous fungus Fusarium.</title>
        <authorList>
            <person name="Kim H.S."/>
            <person name="Lohmar J.M."/>
            <person name="Busman M."/>
            <person name="Brown D.W."/>
            <person name="Naumann T.A."/>
            <person name="Divon H.H."/>
            <person name="Lysoe E."/>
            <person name="Uhlig S."/>
            <person name="Proctor R.H."/>
        </authorList>
    </citation>
    <scope>NUCLEOTIDE SEQUENCE</scope>
    <source>
        <strain evidence="2">NRRL 45417</strain>
    </source>
</reference>
<organism evidence="2 3">
    <name type="scientific">Fusarium gaditjirri</name>
    <dbReference type="NCBI Taxonomy" id="282569"/>
    <lineage>
        <taxon>Eukaryota</taxon>
        <taxon>Fungi</taxon>
        <taxon>Dikarya</taxon>
        <taxon>Ascomycota</taxon>
        <taxon>Pezizomycotina</taxon>
        <taxon>Sordariomycetes</taxon>
        <taxon>Hypocreomycetidae</taxon>
        <taxon>Hypocreales</taxon>
        <taxon>Nectriaceae</taxon>
        <taxon>Fusarium</taxon>
        <taxon>Fusarium nisikadoi species complex</taxon>
    </lineage>
</organism>